<feature type="compositionally biased region" description="Basic and acidic residues" evidence="1">
    <location>
        <begin position="163"/>
        <end position="190"/>
    </location>
</feature>
<feature type="domain" description="Casein kinase substrate phosphoprotein PP28" evidence="2">
    <location>
        <begin position="124"/>
        <end position="218"/>
    </location>
</feature>
<feature type="compositionally biased region" description="Low complexity" evidence="1">
    <location>
        <begin position="94"/>
        <end position="103"/>
    </location>
</feature>
<accession>A0A4Z1NN20</accession>
<comment type="caution">
    <text evidence="3">The sequence shown here is derived from an EMBL/GenBank/DDBJ whole genome shotgun (WGS) entry which is preliminary data.</text>
</comment>
<name>A0A4Z1NN20_9PEZI</name>
<evidence type="ECO:0000313" key="4">
    <source>
        <dbReference type="Proteomes" id="UP000298493"/>
    </source>
</evidence>
<protein>
    <recommendedName>
        <fullName evidence="2">Casein kinase substrate phosphoprotein PP28 domain-containing protein</fullName>
    </recommendedName>
</protein>
<dbReference type="OrthoDB" id="21120at2759"/>
<dbReference type="Pfam" id="PF10252">
    <property type="entry name" value="PP28"/>
    <property type="match status" value="1"/>
</dbReference>
<dbReference type="InterPro" id="IPR039876">
    <property type="entry name" value="HAP28"/>
</dbReference>
<feature type="compositionally biased region" description="Acidic residues" evidence="1">
    <location>
        <begin position="47"/>
        <end position="70"/>
    </location>
</feature>
<dbReference type="PANTHER" id="PTHR22055">
    <property type="entry name" value="28 KDA HEAT- AND ACID-STABLE PHOSPHOPROTEIN PDGF-ASSOCIATED PROTEIN"/>
    <property type="match status" value="1"/>
</dbReference>
<evidence type="ECO:0000256" key="1">
    <source>
        <dbReference type="SAM" id="MobiDB-lite"/>
    </source>
</evidence>
<feature type="compositionally biased region" description="Basic and acidic residues" evidence="1">
    <location>
        <begin position="71"/>
        <end position="84"/>
    </location>
</feature>
<feature type="compositionally biased region" description="Basic residues" evidence="1">
    <location>
        <begin position="8"/>
        <end position="24"/>
    </location>
</feature>
<dbReference type="AlphaFoldDB" id="A0A4Z1NN20"/>
<proteinExistence type="predicted"/>
<evidence type="ECO:0000313" key="3">
    <source>
        <dbReference type="EMBL" id="TID14233.1"/>
    </source>
</evidence>
<evidence type="ECO:0000259" key="2">
    <source>
        <dbReference type="Pfam" id="PF10252"/>
    </source>
</evidence>
<reference evidence="3 4" key="1">
    <citation type="submission" date="2019-04" db="EMBL/GenBank/DDBJ databases">
        <title>High contiguity whole genome sequence and gene annotation resource for two Venturia nashicola isolates.</title>
        <authorList>
            <person name="Prokchorchik M."/>
            <person name="Won K."/>
            <person name="Lee Y."/>
            <person name="Choi E.D."/>
            <person name="Segonzac C."/>
            <person name="Sohn K.H."/>
        </authorList>
    </citation>
    <scope>NUCLEOTIDE SEQUENCE [LARGE SCALE GENOMIC DNA]</scope>
    <source>
        <strain evidence="3 4">PRI2</strain>
    </source>
</reference>
<feature type="region of interest" description="Disordered" evidence="1">
    <location>
        <begin position="210"/>
        <end position="257"/>
    </location>
</feature>
<sequence length="257" mass="28238">MSSSTRGRAGKYQKPKRGGGKKFSRNLQPLNADGEVENMWTPRGDKEDDDSSEEEDSEEEESDEDSEDEEGPKAGEMTREERRAAAKKRKEAAIARQKAKVAAPGDLPTSSEEEDSDDSDTPANPNHTAKARTQAANPRTPVNPDEVKDGKKKAVPADLSTLSRREREALQAQQSRERYQKLHAEGKTDEARADLARLALIKEKRAEDAARKKAEAEEKAEQAAEKNESTERERRLREAALGTGGKASKGGKGGKKK</sequence>
<dbReference type="EMBL" id="SNSC02000023">
    <property type="protein sequence ID" value="TID14233.1"/>
    <property type="molecule type" value="Genomic_DNA"/>
</dbReference>
<keyword evidence="4" id="KW-1185">Reference proteome</keyword>
<organism evidence="3 4">
    <name type="scientific">Venturia nashicola</name>
    <dbReference type="NCBI Taxonomy" id="86259"/>
    <lineage>
        <taxon>Eukaryota</taxon>
        <taxon>Fungi</taxon>
        <taxon>Dikarya</taxon>
        <taxon>Ascomycota</taxon>
        <taxon>Pezizomycotina</taxon>
        <taxon>Dothideomycetes</taxon>
        <taxon>Pleosporomycetidae</taxon>
        <taxon>Venturiales</taxon>
        <taxon>Venturiaceae</taxon>
        <taxon>Venturia</taxon>
    </lineage>
</organism>
<dbReference type="Proteomes" id="UP000298493">
    <property type="component" value="Unassembled WGS sequence"/>
</dbReference>
<feature type="compositionally biased region" description="Gly residues" evidence="1">
    <location>
        <begin position="242"/>
        <end position="251"/>
    </location>
</feature>
<feature type="region of interest" description="Disordered" evidence="1">
    <location>
        <begin position="1"/>
        <end position="190"/>
    </location>
</feature>
<gene>
    <name evidence="3" type="ORF">E6O75_ATG09312</name>
</gene>
<dbReference type="InterPro" id="IPR019380">
    <property type="entry name" value="Casein_kinase_sb_PP28"/>
</dbReference>
<feature type="compositionally biased region" description="Acidic residues" evidence="1">
    <location>
        <begin position="111"/>
        <end position="120"/>
    </location>
</feature>
<feature type="compositionally biased region" description="Basic and acidic residues" evidence="1">
    <location>
        <begin position="210"/>
        <end position="238"/>
    </location>
</feature>